<dbReference type="Gene3D" id="1.25.40.10">
    <property type="entry name" value="Tetratricopeptide repeat domain"/>
    <property type="match status" value="1"/>
</dbReference>
<name>A0ABV6VVX5_9ACTN</name>
<protein>
    <submittedName>
        <fullName evidence="8">BTAD domain-containing putative transcriptional regulator</fullName>
    </submittedName>
</protein>
<gene>
    <name evidence="8" type="ORF">ACEZDE_14790</name>
</gene>
<reference evidence="8 9" key="1">
    <citation type="submission" date="2024-09" db="EMBL/GenBank/DDBJ databases">
        <authorList>
            <person name="Lee S.D."/>
        </authorList>
    </citation>
    <scope>NUCLEOTIDE SEQUENCE [LARGE SCALE GENOMIC DNA]</scope>
    <source>
        <strain evidence="8 9">N8-3</strain>
    </source>
</reference>
<dbReference type="Pfam" id="PF03704">
    <property type="entry name" value="BTAD"/>
    <property type="match status" value="1"/>
</dbReference>
<proteinExistence type="inferred from homology"/>
<dbReference type="Pfam" id="PF00486">
    <property type="entry name" value="Trans_reg_C"/>
    <property type="match status" value="1"/>
</dbReference>
<keyword evidence="3" id="KW-0805">Transcription regulation</keyword>
<dbReference type="CDD" id="cd15831">
    <property type="entry name" value="BTAD"/>
    <property type="match status" value="1"/>
</dbReference>
<sequence length="261" mass="27693">MTAAAVRVSVLGPMELTVDGRPVAIGAPQTRTVLALLALGSGGVVPVDRIVEGVWGERSPRSAVLKVQGHVSALRKALCAAGGPDTAAVLVTRPPGYQLVGPGYCCDMDEFTGSARQASALAAAGDPEAACELLDQALRPWRGPAFADVPGEEVRLHAARLEQLRSIALEEKATHDLRRGRYWAVLEDLGPELDSNPLGERARELVIHAYLRLGQRHAALACYETGRTLLQDELGISPGQSLQRLARLIRHGATPDVEAGV</sequence>
<dbReference type="PROSITE" id="PS51755">
    <property type="entry name" value="OMPR_PHOB"/>
    <property type="match status" value="1"/>
</dbReference>
<evidence type="ECO:0000256" key="5">
    <source>
        <dbReference type="ARBA" id="ARBA00023163"/>
    </source>
</evidence>
<evidence type="ECO:0000256" key="1">
    <source>
        <dbReference type="ARBA" id="ARBA00005820"/>
    </source>
</evidence>
<dbReference type="PANTHER" id="PTHR35807:SF1">
    <property type="entry name" value="TRANSCRIPTIONAL REGULATOR REDD"/>
    <property type="match status" value="1"/>
</dbReference>
<keyword evidence="9" id="KW-1185">Reference proteome</keyword>
<dbReference type="InterPro" id="IPR011990">
    <property type="entry name" value="TPR-like_helical_dom_sf"/>
</dbReference>
<dbReference type="SMART" id="SM00862">
    <property type="entry name" value="Trans_reg_C"/>
    <property type="match status" value="1"/>
</dbReference>
<evidence type="ECO:0000256" key="3">
    <source>
        <dbReference type="ARBA" id="ARBA00023015"/>
    </source>
</evidence>
<evidence type="ECO:0000313" key="9">
    <source>
        <dbReference type="Proteomes" id="UP001592531"/>
    </source>
</evidence>
<dbReference type="Proteomes" id="UP001592531">
    <property type="component" value="Unassembled WGS sequence"/>
</dbReference>
<dbReference type="SUPFAM" id="SSF46894">
    <property type="entry name" value="C-terminal effector domain of the bipartite response regulators"/>
    <property type="match status" value="1"/>
</dbReference>
<feature type="domain" description="OmpR/PhoB-type" evidence="7">
    <location>
        <begin position="1"/>
        <end position="101"/>
    </location>
</feature>
<dbReference type="InterPro" id="IPR016032">
    <property type="entry name" value="Sig_transdc_resp-reg_C-effctor"/>
</dbReference>
<dbReference type="EMBL" id="JBHFAB010000009">
    <property type="protein sequence ID" value="MFC1417901.1"/>
    <property type="molecule type" value="Genomic_DNA"/>
</dbReference>
<dbReference type="InterPro" id="IPR005158">
    <property type="entry name" value="BTAD"/>
</dbReference>
<accession>A0ABV6VVX5</accession>
<dbReference type="Gene3D" id="1.10.10.10">
    <property type="entry name" value="Winged helix-like DNA-binding domain superfamily/Winged helix DNA-binding domain"/>
    <property type="match status" value="1"/>
</dbReference>
<comment type="caution">
    <text evidence="8">The sequence shown here is derived from an EMBL/GenBank/DDBJ whole genome shotgun (WGS) entry which is preliminary data.</text>
</comment>
<keyword evidence="2" id="KW-0902">Two-component regulatory system</keyword>
<evidence type="ECO:0000256" key="4">
    <source>
        <dbReference type="ARBA" id="ARBA00023125"/>
    </source>
</evidence>
<keyword evidence="5" id="KW-0804">Transcription</keyword>
<dbReference type="PANTHER" id="PTHR35807">
    <property type="entry name" value="TRANSCRIPTIONAL REGULATOR REDD-RELATED"/>
    <property type="match status" value="1"/>
</dbReference>
<evidence type="ECO:0000313" key="8">
    <source>
        <dbReference type="EMBL" id="MFC1417901.1"/>
    </source>
</evidence>
<evidence type="ECO:0000259" key="7">
    <source>
        <dbReference type="PROSITE" id="PS51755"/>
    </source>
</evidence>
<dbReference type="InterPro" id="IPR051677">
    <property type="entry name" value="AfsR-DnrI-RedD_regulator"/>
</dbReference>
<dbReference type="InterPro" id="IPR001867">
    <property type="entry name" value="OmpR/PhoB-type_DNA-bd"/>
</dbReference>
<dbReference type="RefSeq" id="WP_380536443.1">
    <property type="nucleotide sequence ID" value="NZ_JBHFAB010000009.1"/>
</dbReference>
<dbReference type="SUPFAM" id="SSF48452">
    <property type="entry name" value="TPR-like"/>
    <property type="match status" value="1"/>
</dbReference>
<keyword evidence="4 6" id="KW-0238">DNA-binding</keyword>
<evidence type="ECO:0000256" key="2">
    <source>
        <dbReference type="ARBA" id="ARBA00023012"/>
    </source>
</evidence>
<organism evidence="8 9">
    <name type="scientific">Streptacidiphilus cavernicola</name>
    <dbReference type="NCBI Taxonomy" id="3342716"/>
    <lineage>
        <taxon>Bacteria</taxon>
        <taxon>Bacillati</taxon>
        <taxon>Actinomycetota</taxon>
        <taxon>Actinomycetes</taxon>
        <taxon>Kitasatosporales</taxon>
        <taxon>Streptomycetaceae</taxon>
        <taxon>Streptacidiphilus</taxon>
    </lineage>
</organism>
<dbReference type="SMART" id="SM01043">
    <property type="entry name" value="BTAD"/>
    <property type="match status" value="1"/>
</dbReference>
<comment type="similarity">
    <text evidence="1">Belongs to the AfsR/DnrI/RedD regulatory family.</text>
</comment>
<evidence type="ECO:0000256" key="6">
    <source>
        <dbReference type="PROSITE-ProRule" id="PRU01091"/>
    </source>
</evidence>
<dbReference type="InterPro" id="IPR036388">
    <property type="entry name" value="WH-like_DNA-bd_sf"/>
</dbReference>
<feature type="DNA-binding region" description="OmpR/PhoB-type" evidence="6">
    <location>
        <begin position="1"/>
        <end position="101"/>
    </location>
</feature>